<keyword evidence="3" id="KW-1185">Reference proteome</keyword>
<dbReference type="AlphaFoldDB" id="A0A8J3K3N5"/>
<dbReference type="Pfam" id="PF00485">
    <property type="entry name" value="PRK"/>
    <property type="match status" value="1"/>
</dbReference>
<dbReference type="Proteomes" id="UP000619293">
    <property type="component" value="Unassembled WGS sequence"/>
</dbReference>
<reference evidence="2 3" key="1">
    <citation type="submission" date="2021-01" db="EMBL/GenBank/DDBJ databases">
        <title>Whole genome shotgun sequence of Catellatospora chokoriensis NBRC 107358.</title>
        <authorList>
            <person name="Komaki H."/>
            <person name="Tamura T."/>
        </authorList>
    </citation>
    <scope>NUCLEOTIDE SEQUENCE [LARGE SCALE GENOMIC DNA]</scope>
    <source>
        <strain evidence="2 3">NBRC 107358</strain>
    </source>
</reference>
<organism evidence="2 3">
    <name type="scientific">Catellatospora chokoriensis</name>
    <dbReference type="NCBI Taxonomy" id="310353"/>
    <lineage>
        <taxon>Bacteria</taxon>
        <taxon>Bacillati</taxon>
        <taxon>Actinomycetota</taxon>
        <taxon>Actinomycetes</taxon>
        <taxon>Micromonosporales</taxon>
        <taxon>Micromonosporaceae</taxon>
        <taxon>Catellatospora</taxon>
    </lineage>
</organism>
<dbReference type="SUPFAM" id="SSF52540">
    <property type="entry name" value="P-loop containing nucleoside triphosphate hydrolases"/>
    <property type="match status" value="1"/>
</dbReference>
<evidence type="ECO:0000259" key="1">
    <source>
        <dbReference type="Pfam" id="PF00485"/>
    </source>
</evidence>
<proteinExistence type="predicted"/>
<accession>A0A8J3K3N5</accession>
<dbReference type="GO" id="GO:0016301">
    <property type="term" value="F:kinase activity"/>
    <property type="evidence" value="ECO:0007669"/>
    <property type="project" value="InterPro"/>
</dbReference>
<evidence type="ECO:0000313" key="3">
    <source>
        <dbReference type="Proteomes" id="UP000619293"/>
    </source>
</evidence>
<dbReference type="InterPro" id="IPR027417">
    <property type="entry name" value="P-loop_NTPase"/>
</dbReference>
<dbReference type="GO" id="GO:0005524">
    <property type="term" value="F:ATP binding"/>
    <property type="evidence" value="ECO:0007669"/>
    <property type="project" value="InterPro"/>
</dbReference>
<dbReference type="EMBL" id="BONG01000043">
    <property type="protein sequence ID" value="GIF92303.1"/>
    <property type="molecule type" value="Genomic_DNA"/>
</dbReference>
<feature type="domain" description="Phosphoribulokinase/uridine kinase" evidence="1">
    <location>
        <begin position="19"/>
        <end position="170"/>
    </location>
</feature>
<gene>
    <name evidence="2" type="ORF">Cch02nite_57470</name>
</gene>
<name>A0A8J3K3N5_9ACTN</name>
<dbReference type="Gene3D" id="3.40.50.300">
    <property type="entry name" value="P-loop containing nucleotide triphosphate hydrolases"/>
    <property type="match status" value="1"/>
</dbReference>
<dbReference type="InterPro" id="IPR006083">
    <property type="entry name" value="PRK/URK"/>
</dbReference>
<evidence type="ECO:0000313" key="2">
    <source>
        <dbReference type="EMBL" id="GIF92303.1"/>
    </source>
</evidence>
<dbReference type="PANTHER" id="PTHR10285">
    <property type="entry name" value="URIDINE KINASE"/>
    <property type="match status" value="1"/>
</dbReference>
<protein>
    <recommendedName>
        <fullName evidence="1">Phosphoribulokinase/uridine kinase domain-containing protein</fullName>
    </recommendedName>
</protein>
<sequence length="225" mass="24755">MGQVAGVVAGLCAYRERVLIGIDGPDAAGKTTLADGLARRLRDTLPAGTGVLRASIDGFHRPQEQRTARGELSAEGCYHDTFDYPALLEHCLLPFTRGTSAIGTARYDHRSAADRPESTAVPARAVLIFDGVFLLREQLRARWTLTVHLRVSPAETLRRALVRDLALFGSEAAVRRRYEARYLPAQQLYRDDADPEAAADVLVDNERPDAPVLLRLEAPPVHSHR</sequence>
<comment type="caution">
    <text evidence="2">The sequence shown here is derived from an EMBL/GenBank/DDBJ whole genome shotgun (WGS) entry which is preliminary data.</text>
</comment>